<dbReference type="Proteomes" id="UP000295673">
    <property type="component" value="Unassembled WGS sequence"/>
</dbReference>
<dbReference type="CDD" id="cd06588">
    <property type="entry name" value="PhnB_like"/>
    <property type="match status" value="1"/>
</dbReference>
<name>A0A4R1NU20_9RHOB</name>
<evidence type="ECO:0000259" key="1">
    <source>
        <dbReference type="Pfam" id="PF06983"/>
    </source>
</evidence>
<evidence type="ECO:0000313" key="2">
    <source>
        <dbReference type="EMBL" id="TCL08768.1"/>
    </source>
</evidence>
<dbReference type="EMBL" id="SMGR01000001">
    <property type="protein sequence ID" value="TCL08768.1"/>
    <property type="molecule type" value="Genomic_DNA"/>
</dbReference>
<organism evidence="2 3">
    <name type="scientific">Shimia isoporae</name>
    <dbReference type="NCBI Taxonomy" id="647720"/>
    <lineage>
        <taxon>Bacteria</taxon>
        <taxon>Pseudomonadati</taxon>
        <taxon>Pseudomonadota</taxon>
        <taxon>Alphaproteobacteria</taxon>
        <taxon>Rhodobacterales</taxon>
        <taxon>Roseobacteraceae</taxon>
    </lineage>
</organism>
<dbReference type="RefSeq" id="WP_132858867.1">
    <property type="nucleotide sequence ID" value="NZ_SMGR01000001.1"/>
</dbReference>
<dbReference type="Pfam" id="PF06983">
    <property type="entry name" value="3-dmu-9_3-mt"/>
    <property type="match status" value="1"/>
</dbReference>
<comment type="caution">
    <text evidence="2">The sequence shown here is derived from an EMBL/GenBank/DDBJ whole genome shotgun (WGS) entry which is preliminary data.</text>
</comment>
<dbReference type="OrthoDB" id="9795306at2"/>
<dbReference type="SUPFAM" id="SSF54593">
    <property type="entry name" value="Glyoxalase/Bleomycin resistance protein/Dihydroxybiphenyl dioxygenase"/>
    <property type="match status" value="1"/>
</dbReference>
<evidence type="ECO:0000313" key="3">
    <source>
        <dbReference type="Proteomes" id="UP000295673"/>
    </source>
</evidence>
<dbReference type="Gene3D" id="3.10.180.10">
    <property type="entry name" value="2,3-Dihydroxybiphenyl 1,2-Dioxygenase, domain 1"/>
    <property type="match status" value="1"/>
</dbReference>
<dbReference type="InterPro" id="IPR029068">
    <property type="entry name" value="Glyas_Bleomycin-R_OHBP_Dase"/>
</dbReference>
<feature type="domain" description="PhnB-like" evidence="1">
    <location>
        <begin position="4"/>
        <end position="129"/>
    </location>
</feature>
<dbReference type="PANTHER" id="PTHR33990">
    <property type="entry name" value="PROTEIN YJDN-RELATED"/>
    <property type="match status" value="1"/>
</dbReference>
<dbReference type="PANTHER" id="PTHR33990:SF1">
    <property type="entry name" value="PROTEIN YJDN"/>
    <property type="match status" value="1"/>
</dbReference>
<protein>
    <submittedName>
        <fullName evidence="2">PhnB protein</fullName>
    </submittedName>
</protein>
<keyword evidence="3" id="KW-1185">Reference proteome</keyword>
<dbReference type="InterPro" id="IPR028973">
    <property type="entry name" value="PhnB-like"/>
</dbReference>
<gene>
    <name evidence="2" type="ORF">BXY66_0806</name>
</gene>
<sequence length="137" mass="14870">MTFNPYLNFDGQCAEALTFYADLFGATDLTLMPYKDAPDSEQLPASDRIMYGHIMLGEACLMASDFPPGMPAKPMESVSVNHPVPDAATGQKIFAALAEGGDVTMPYAPTFFSRAFGMVRDRFGTNWMIGVAPDEQA</sequence>
<reference evidence="2 3" key="1">
    <citation type="submission" date="2019-03" db="EMBL/GenBank/DDBJ databases">
        <title>Genomic Encyclopedia of Archaeal and Bacterial Type Strains, Phase II (KMG-II): from individual species to whole genera.</title>
        <authorList>
            <person name="Goeker M."/>
        </authorList>
    </citation>
    <scope>NUCLEOTIDE SEQUENCE [LARGE SCALE GENOMIC DNA]</scope>
    <source>
        <strain evidence="2 3">DSM 26433</strain>
    </source>
</reference>
<dbReference type="AlphaFoldDB" id="A0A4R1NU20"/>
<proteinExistence type="predicted"/>
<accession>A0A4R1NU20</accession>